<evidence type="ECO:0000256" key="5">
    <source>
        <dbReference type="ARBA" id="ARBA00022729"/>
    </source>
</evidence>
<dbReference type="Pfam" id="PF07657">
    <property type="entry name" value="MNNL"/>
    <property type="match status" value="1"/>
</dbReference>
<feature type="domain" description="EGF-like" evidence="16">
    <location>
        <begin position="170"/>
        <end position="203"/>
    </location>
</feature>
<dbReference type="SMART" id="SM00179">
    <property type="entry name" value="EGF_CA"/>
    <property type="match status" value="6"/>
</dbReference>
<dbReference type="Proteomes" id="UP001181693">
    <property type="component" value="Unassembled WGS sequence"/>
</dbReference>
<proteinExistence type="predicted"/>
<sequence length="634" mass="70133">MLGNGESCLPNCRIFFKICLKHYQTVVSPGSCTFGSVVTPVLGSNSFVIGNIEGFINPIRLPFNFTWPKTFSLIIEAVHKPSGLNQKDILVSKFTIQKPLNVGEVWSTNEMSGVHQTHLKYSYRVVCSEHYYGESCSRLCKPRDDHFGHYVCESDGSVSCLKGWKGEYCSIPICLDGCSEQNGFCNSPGECSCGPGWQGRFCNECIPHNGCRHGSCQNPWQCICDEGWGGLFCDQDLNYCTHHKPCKNGAMCMNTGQGSYTCSCRAGFTGVNCEEKINECDSNPCRNGGSCTDVDSGYLCECPQGYYGTHCEHSVLNCADSPCFNGGTCREREMGASYACQCPLGYTGSNCEKKEDKCTNNPCLNGGQCYVLGYMQLCRCPSGYKGPTCAININFCAKNPCSNGGTCYDLPGDYSCTCSPGFTGKNCDLKSIDECTMNPCKNGGSCHYVPYEKNVACVCPFGFMGSFCEFQAREFPWVAVFMGAGMVGLLVLLCMIFIVVRHFRQQPKQDTKTMNNLSDFQKDNLIPASQLKNINKKKDFQVDFGVDKSNYKLKNHTLDCNITNGLIGVSNGIAKEDKFHNSDKCLEEEKYPLRLHSEKPECRISTICSPRDSMYQSIYVIAEERNECVIATEV</sequence>
<dbReference type="InterPro" id="IPR009030">
    <property type="entry name" value="Growth_fac_rcpt_cys_sf"/>
</dbReference>
<dbReference type="FunFam" id="2.10.25.140:FF:000001">
    <property type="entry name" value="Delta-like protein"/>
    <property type="match status" value="1"/>
</dbReference>
<dbReference type="SMART" id="SM00051">
    <property type="entry name" value="DSL"/>
    <property type="match status" value="1"/>
</dbReference>
<dbReference type="InterPro" id="IPR000152">
    <property type="entry name" value="EGF-type_Asp/Asn_hydroxyl_site"/>
</dbReference>
<keyword evidence="19" id="KW-1185">Reference proteome</keyword>
<gene>
    <name evidence="18" type="ORF">GDO54_005157</name>
</gene>
<keyword evidence="6 14" id="KW-0677">Repeat</keyword>
<protein>
    <recommendedName>
        <fullName evidence="14">Delta-like protein</fullName>
    </recommendedName>
</protein>
<dbReference type="SMART" id="SM00181">
    <property type="entry name" value="EGF"/>
    <property type="match status" value="8"/>
</dbReference>
<dbReference type="Pfam" id="PF00008">
    <property type="entry name" value="EGF"/>
    <property type="match status" value="4"/>
</dbReference>
<evidence type="ECO:0000313" key="18">
    <source>
        <dbReference type="EMBL" id="DBA14146.1"/>
    </source>
</evidence>
<dbReference type="Pfam" id="PF01414">
    <property type="entry name" value="DSL"/>
    <property type="match status" value="1"/>
</dbReference>
<evidence type="ECO:0000256" key="11">
    <source>
        <dbReference type="ARBA" id="ARBA00023180"/>
    </source>
</evidence>
<evidence type="ECO:0000256" key="15">
    <source>
        <dbReference type="SAM" id="Phobius"/>
    </source>
</evidence>
<feature type="domain" description="EGF-like" evidence="16">
    <location>
        <begin position="392"/>
        <end position="428"/>
    </location>
</feature>
<dbReference type="FunFam" id="2.10.25.10:FF:000012">
    <property type="entry name" value="Delta-like protein"/>
    <property type="match status" value="5"/>
</dbReference>
<evidence type="ECO:0000256" key="4">
    <source>
        <dbReference type="ARBA" id="ARBA00022692"/>
    </source>
</evidence>
<accession>A0AAV2ZE72</accession>
<dbReference type="FunFam" id="2.10.25.10:FF:000018">
    <property type="entry name" value="Delta-like 1"/>
    <property type="match status" value="1"/>
</dbReference>
<dbReference type="Gene3D" id="2.60.40.3510">
    <property type="match status" value="1"/>
</dbReference>
<comment type="caution">
    <text evidence="18">The sequence shown here is derived from an EMBL/GenBank/DDBJ whole genome shotgun (WGS) entry which is preliminary data.</text>
</comment>
<dbReference type="Gene3D" id="2.10.25.140">
    <property type="match status" value="1"/>
</dbReference>
<dbReference type="SUPFAM" id="SSF57184">
    <property type="entry name" value="Growth factor receptor domain"/>
    <property type="match status" value="1"/>
</dbReference>
<feature type="disulfide bond" evidence="12">
    <location>
        <begin position="380"/>
        <end position="389"/>
    </location>
</feature>
<dbReference type="GO" id="GO:0005509">
    <property type="term" value="F:calcium ion binding"/>
    <property type="evidence" value="ECO:0007669"/>
    <property type="project" value="InterPro"/>
</dbReference>
<comment type="function">
    <text evidence="14">Putative Notch ligand involved in the mediation of Notch signaling.</text>
</comment>
<keyword evidence="10 12" id="KW-1015">Disulfide bond</keyword>
<comment type="subcellular location">
    <subcellularLocation>
        <location evidence="1 14">Membrane</location>
        <topology evidence="1 14">Single-pass type I membrane protein</topology>
    </subcellularLocation>
</comment>
<feature type="domain" description="EGF-like" evidence="16">
    <location>
        <begin position="354"/>
        <end position="390"/>
    </location>
</feature>
<dbReference type="GO" id="GO:0045197">
    <property type="term" value="P:establishment or maintenance of epithelial cell apical/basal polarity"/>
    <property type="evidence" value="ECO:0007669"/>
    <property type="project" value="TreeGrafter"/>
</dbReference>
<keyword evidence="9 14" id="KW-0472">Membrane</keyword>
<dbReference type="PROSITE" id="PS50026">
    <property type="entry name" value="EGF_3"/>
    <property type="match status" value="7"/>
</dbReference>
<feature type="disulfide bond" evidence="12">
    <location>
        <begin position="302"/>
        <end position="311"/>
    </location>
</feature>
<evidence type="ECO:0000259" key="16">
    <source>
        <dbReference type="PROSITE" id="PS50026"/>
    </source>
</evidence>
<dbReference type="SUPFAM" id="SSF57196">
    <property type="entry name" value="EGF/Laminin"/>
    <property type="match status" value="3"/>
</dbReference>
<keyword evidence="5 14" id="KW-0732">Signal</keyword>
<feature type="disulfide bond" evidence="12">
    <location>
        <begin position="459"/>
        <end position="468"/>
    </location>
</feature>
<dbReference type="PRINTS" id="PR00010">
    <property type="entry name" value="EGFBLOOD"/>
</dbReference>
<evidence type="ECO:0000256" key="3">
    <source>
        <dbReference type="ARBA" id="ARBA00022536"/>
    </source>
</evidence>
<evidence type="ECO:0000256" key="13">
    <source>
        <dbReference type="PROSITE-ProRule" id="PRU00377"/>
    </source>
</evidence>
<feature type="disulfide bond" evidence="12">
    <location>
        <begin position="264"/>
        <end position="273"/>
    </location>
</feature>
<feature type="disulfide bond" evidence="12">
    <location>
        <begin position="323"/>
        <end position="340"/>
    </location>
</feature>
<evidence type="ECO:0000256" key="7">
    <source>
        <dbReference type="ARBA" id="ARBA00022782"/>
    </source>
</evidence>
<feature type="disulfide bond" evidence="12">
    <location>
        <begin position="193"/>
        <end position="202"/>
    </location>
</feature>
<dbReference type="PROSITE" id="PS01186">
    <property type="entry name" value="EGF_2"/>
    <property type="match status" value="7"/>
</dbReference>
<dbReference type="GO" id="GO:0005886">
    <property type="term" value="C:plasma membrane"/>
    <property type="evidence" value="ECO:0007669"/>
    <property type="project" value="TreeGrafter"/>
</dbReference>
<keyword evidence="8 14" id="KW-1133">Transmembrane helix</keyword>
<dbReference type="GO" id="GO:0007157">
    <property type="term" value="P:heterophilic cell-cell adhesion via plasma membrane cell adhesion molecules"/>
    <property type="evidence" value="ECO:0007669"/>
    <property type="project" value="TreeGrafter"/>
</dbReference>
<keyword evidence="4 14" id="KW-0812">Transmembrane</keyword>
<evidence type="ECO:0000259" key="17">
    <source>
        <dbReference type="PROSITE" id="PS51051"/>
    </source>
</evidence>
<dbReference type="PANTHER" id="PTHR24049">
    <property type="entry name" value="CRUMBS FAMILY MEMBER"/>
    <property type="match status" value="1"/>
</dbReference>
<evidence type="ECO:0000256" key="10">
    <source>
        <dbReference type="ARBA" id="ARBA00023157"/>
    </source>
</evidence>
<feature type="domain" description="EGF-like" evidence="16">
    <location>
        <begin position="276"/>
        <end position="312"/>
    </location>
</feature>
<feature type="disulfide bond" evidence="12">
    <location>
        <begin position="418"/>
        <end position="427"/>
    </location>
</feature>
<feature type="disulfide bond" evidence="12">
    <location>
        <begin position="440"/>
        <end position="457"/>
    </location>
</feature>
<comment type="caution">
    <text evidence="12">Lacks conserved residue(s) required for the propagation of feature annotation.</text>
</comment>
<dbReference type="PANTHER" id="PTHR24049:SF30">
    <property type="match status" value="1"/>
</dbReference>
<feature type="domain" description="DSL" evidence="17">
    <location>
        <begin position="125"/>
        <end position="169"/>
    </location>
</feature>
<dbReference type="CDD" id="cd00054">
    <property type="entry name" value="EGF_CA"/>
    <property type="match status" value="4"/>
</dbReference>
<keyword evidence="3 12" id="KW-0245">EGF-like domain</keyword>
<reference evidence="18" key="1">
    <citation type="thesis" date="2020" institute="ProQuest LLC" country="789 East Eisenhower Parkway, Ann Arbor, MI, USA">
        <title>Comparative Genomics and Chromosome Evolution.</title>
        <authorList>
            <person name="Mudd A.B."/>
        </authorList>
    </citation>
    <scope>NUCLEOTIDE SEQUENCE</scope>
    <source>
        <strain evidence="18">1538</strain>
        <tissue evidence="18">Blood</tissue>
    </source>
</reference>
<evidence type="ECO:0000256" key="12">
    <source>
        <dbReference type="PROSITE-ProRule" id="PRU00076"/>
    </source>
</evidence>
<evidence type="ECO:0000313" key="19">
    <source>
        <dbReference type="Proteomes" id="UP001181693"/>
    </source>
</evidence>
<evidence type="ECO:0000256" key="9">
    <source>
        <dbReference type="ARBA" id="ARBA00023136"/>
    </source>
</evidence>
<name>A0AAV2ZE72_PYXAD</name>
<evidence type="ECO:0000256" key="6">
    <source>
        <dbReference type="ARBA" id="ARBA00022737"/>
    </source>
</evidence>
<feature type="transmembrane region" description="Helical" evidence="15">
    <location>
        <begin position="475"/>
        <end position="500"/>
    </location>
</feature>
<dbReference type="FunFam" id="2.10.25.10:FF:000064">
    <property type="entry name" value="Delta-like protein"/>
    <property type="match status" value="1"/>
</dbReference>
<feature type="disulfide bond" evidence="12">
    <location>
        <begin position="342"/>
        <end position="351"/>
    </location>
</feature>
<dbReference type="InterPro" id="IPR051022">
    <property type="entry name" value="Notch_Cell-Fate_Det"/>
</dbReference>
<evidence type="ECO:0000256" key="8">
    <source>
        <dbReference type="ARBA" id="ARBA00022989"/>
    </source>
</evidence>
<keyword evidence="2 14" id="KW-0217">Developmental protein</keyword>
<dbReference type="InterPro" id="IPR001774">
    <property type="entry name" value="DSL"/>
</dbReference>
<dbReference type="InterPro" id="IPR011651">
    <property type="entry name" value="Notch_ligand_N"/>
</dbReference>
<dbReference type="GO" id="GO:0030154">
    <property type="term" value="P:cell differentiation"/>
    <property type="evidence" value="ECO:0007669"/>
    <property type="project" value="UniProtKB-KW"/>
</dbReference>
<dbReference type="PROSITE" id="PS00010">
    <property type="entry name" value="ASX_HYDROXYL"/>
    <property type="match status" value="2"/>
</dbReference>
<evidence type="ECO:0000256" key="14">
    <source>
        <dbReference type="RuleBase" id="RU280815"/>
    </source>
</evidence>
<dbReference type="PROSITE" id="PS51051">
    <property type="entry name" value="DSL"/>
    <property type="match status" value="1"/>
</dbReference>
<dbReference type="GO" id="GO:0007219">
    <property type="term" value="P:Notch signaling pathway"/>
    <property type="evidence" value="ECO:0007669"/>
    <property type="project" value="InterPro"/>
</dbReference>
<feature type="disulfide bond" evidence="13">
    <location>
        <begin position="140"/>
        <end position="152"/>
    </location>
</feature>
<dbReference type="AlphaFoldDB" id="A0AAV2ZE72"/>
<organism evidence="18 19">
    <name type="scientific">Pyxicephalus adspersus</name>
    <name type="common">African bullfrog</name>
    <dbReference type="NCBI Taxonomy" id="30357"/>
    <lineage>
        <taxon>Eukaryota</taxon>
        <taxon>Metazoa</taxon>
        <taxon>Chordata</taxon>
        <taxon>Craniata</taxon>
        <taxon>Vertebrata</taxon>
        <taxon>Euteleostomi</taxon>
        <taxon>Amphibia</taxon>
        <taxon>Batrachia</taxon>
        <taxon>Anura</taxon>
        <taxon>Neobatrachia</taxon>
        <taxon>Ranoidea</taxon>
        <taxon>Pyxicephalidae</taxon>
        <taxon>Pyxicephalinae</taxon>
        <taxon>Pyxicephalus</taxon>
    </lineage>
</organism>
<evidence type="ECO:0000256" key="1">
    <source>
        <dbReference type="ARBA" id="ARBA00004479"/>
    </source>
</evidence>
<feature type="domain" description="EGF-like" evidence="16">
    <location>
        <begin position="431"/>
        <end position="469"/>
    </location>
</feature>
<feature type="domain" description="EGF-like" evidence="16">
    <location>
        <begin position="236"/>
        <end position="274"/>
    </location>
</feature>
<dbReference type="GO" id="GO:0032991">
    <property type="term" value="C:protein-containing complex"/>
    <property type="evidence" value="ECO:0007669"/>
    <property type="project" value="TreeGrafter"/>
</dbReference>
<dbReference type="Pfam" id="PF21700">
    <property type="entry name" value="EGF_DL_JAG"/>
    <property type="match status" value="1"/>
</dbReference>
<dbReference type="PROSITE" id="PS00022">
    <property type="entry name" value="EGF_1"/>
    <property type="match status" value="8"/>
</dbReference>
<dbReference type="InterPro" id="IPR001881">
    <property type="entry name" value="EGF-like_Ca-bd_dom"/>
</dbReference>
<dbReference type="Gene3D" id="2.10.25.10">
    <property type="entry name" value="Laminin"/>
    <property type="match status" value="7"/>
</dbReference>
<feature type="disulfide bond" evidence="13">
    <location>
        <begin position="160"/>
        <end position="169"/>
    </location>
</feature>
<keyword evidence="11" id="KW-0325">Glycoprotein</keyword>
<dbReference type="EMBL" id="DYDO01000013">
    <property type="protein sequence ID" value="DBA14146.1"/>
    <property type="molecule type" value="Genomic_DNA"/>
</dbReference>
<keyword evidence="7" id="KW-0221">Differentiation</keyword>
<evidence type="ECO:0000256" key="2">
    <source>
        <dbReference type="ARBA" id="ARBA00022473"/>
    </source>
</evidence>
<feature type="disulfide bond" evidence="13">
    <location>
        <begin position="127"/>
        <end position="136"/>
    </location>
</feature>
<dbReference type="InterPro" id="IPR000742">
    <property type="entry name" value="EGF"/>
</dbReference>
<feature type="domain" description="EGF-like" evidence="16">
    <location>
        <begin position="314"/>
        <end position="352"/>
    </location>
</feature>